<feature type="transmembrane region" description="Helical" evidence="1">
    <location>
        <begin position="102"/>
        <end position="125"/>
    </location>
</feature>
<comment type="caution">
    <text evidence="2">The sequence shown here is derived from an EMBL/GenBank/DDBJ whole genome shotgun (WGS) entry which is preliminary data.</text>
</comment>
<name>A0A4R7KEI3_9CLOT</name>
<reference evidence="2 3" key="1">
    <citation type="submission" date="2019-03" db="EMBL/GenBank/DDBJ databases">
        <title>Genomic Encyclopedia of Type Strains, Phase IV (KMG-IV): sequencing the most valuable type-strain genomes for metagenomic binning, comparative biology and taxonomic classification.</title>
        <authorList>
            <person name="Goeker M."/>
        </authorList>
    </citation>
    <scope>NUCLEOTIDE SEQUENCE [LARGE SCALE GENOMIC DNA]</scope>
    <source>
        <strain evidence="2 3">DSM 24455</strain>
    </source>
</reference>
<protein>
    <submittedName>
        <fullName evidence="2">Uncharacterized protein</fullName>
    </submittedName>
</protein>
<accession>A0A4R7KEI3</accession>
<evidence type="ECO:0000313" key="3">
    <source>
        <dbReference type="Proteomes" id="UP000295325"/>
    </source>
</evidence>
<keyword evidence="3" id="KW-1185">Reference proteome</keyword>
<feature type="transmembrane region" description="Helical" evidence="1">
    <location>
        <begin position="58"/>
        <end position="75"/>
    </location>
</feature>
<dbReference type="AlphaFoldDB" id="A0A4R7KEI3"/>
<dbReference type="OrthoDB" id="9791488at2"/>
<evidence type="ECO:0000313" key="2">
    <source>
        <dbReference type="EMBL" id="TDT51981.1"/>
    </source>
</evidence>
<dbReference type="Proteomes" id="UP000295325">
    <property type="component" value="Unassembled WGS sequence"/>
</dbReference>
<keyword evidence="1" id="KW-1133">Transmembrane helix</keyword>
<sequence>MKFLFTIEKGLWGILKYILMMVAIIVLTIGMIVLLALIQDLIFVPDEYIIWTVRDSSMRLAFLFEIIFAGIFLYLKNRKKPYFEFTTTGITAAFIKKHGRKVVILSSVILSLILYYMVVNVSVVFKDSIVDHSFFLPKGNKYSYTDVKSINTGIYGKSIPFSHSRGEFYYIIELKDGTKINLFGGSGGTKNGEDIYLIILELDKIFVDAGVPKTVDSKNFDITAKKLDKIYSDRIRSILELRCQPPEN</sequence>
<evidence type="ECO:0000256" key="1">
    <source>
        <dbReference type="SAM" id="Phobius"/>
    </source>
</evidence>
<keyword evidence="1" id="KW-0812">Transmembrane</keyword>
<gene>
    <name evidence="2" type="ORF">EDD71_11512</name>
</gene>
<proteinExistence type="predicted"/>
<feature type="transmembrane region" description="Helical" evidence="1">
    <location>
        <begin position="12"/>
        <end position="38"/>
    </location>
</feature>
<dbReference type="RefSeq" id="WP_133628509.1">
    <property type="nucleotide sequence ID" value="NZ_SOAZ01000015.1"/>
</dbReference>
<keyword evidence="1" id="KW-0472">Membrane</keyword>
<organism evidence="2 3">
    <name type="scientific">Fonticella tunisiensis</name>
    <dbReference type="NCBI Taxonomy" id="1096341"/>
    <lineage>
        <taxon>Bacteria</taxon>
        <taxon>Bacillati</taxon>
        <taxon>Bacillota</taxon>
        <taxon>Clostridia</taxon>
        <taxon>Eubacteriales</taxon>
        <taxon>Clostridiaceae</taxon>
        <taxon>Fonticella</taxon>
    </lineage>
</organism>
<dbReference type="EMBL" id="SOAZ01000015">
    <property type="protein sequence ID" value="TDT51981.1"/>
    <property type="molecule type" value="Genomic_DNA"/>
</dbReference>